<dbReference type="EC" id="2.1.1.226" evidence="3"/>
<keyword evidence="3" id="KW-0808">Transferase</keyword>
<comment type="caution">
    <text evidence="3">The sequence shown here is derived from an EMBL/GenBank/DDBJ whole genome shotgun (WGS) entry which is preliminary data.</text>
</comment>
<dbReference type="GO" id="GO:0003723">
    <property type="term" value="F:RNA binding"/>
    <property type="evidence" value="ECO:0007669"/>
    <property type="project" value="UniProtKB-KW"/>
</dbReference>
<dbReference type="InterPro" id="IPR029063">
    <property type="entry name" value="SAM-dependent_MTases_sf"/>
</dbReference>
<dbReference type="EMBL" id="VSSQ01001489">
    <property type="protein sequence ID" value="MPM08785.1"/>
    <property type="molecule type" value="Genomic_DNA"/>
</dbReference>
<dbReference type="PANTHER" id="PTHR32319">
    <property type="entry name" value="BACTERIAL HEMOLYSIN-LIKE PROTEIN"/>
    <property type="match status" value="1"/>
</dbReference>
<dbReference type="Gene3D" id="3.40.50.150">
    <property type="entry name" value="Vaccinia Virus protein VP39"/>
    <property type="match status" value="1"/>
</dbReference>
<gene>
    <name evidence="3" type="primary">tlyA_10</name>
    <name evidence="3" type="ORF">SDC9_55101</name>
</gene>
<dbReference type="GO" id="GO:0008168">
    <property type="term" value="F:methyltransferase activity"/>
    <property type="evidence" value="ECO:0007669"/>
    <property type="project" value="UniProtKB-KW"/>
</dbReference>
<sequence length="270" mass="29891">MASRTVALLQALQAQFEEYTKDQLTAFIVCRNVLVDGVLVPDPRQRVRKDASFSFTFDAYVSRGGYKLEHALKAFSLDVTGLVMLDAGSSTGGFTDCLLKHGASLVHSVDVGYNQLDWRLRTDRRVKVLEKQNIMTLESLTPQPHAAVCDLSFRSIAGAASHILSLCSEGPLVSLVKPQFEVPRNLENFNGIVSDRKVLLEVMDRVYDLLEEDQVGIHAVAKSPITGHKGNIEFLTLLTTEKGMDRMQFHQQVSTLISCSSPLQPIPLHP</sequence>
<organism evidence="3">
    <name type="scientific">bioreactor metagenome</name>
    <dbReference type="NCBI Taxonomy" id="1076179"/>
    <lineage>
        <taxon>unclassified sequences</taxon>
        <taxon>metagenomes</taxon>
        <taxon>ecological metagenomes</taxon>
    </lineage>
</organism>
<evidence type="ECO:0000259" key="2">
    <source>
        <dbReference type="Pfam" id="PF01728"/>
    </source>
</evidence>
<dbReference type="InterPro" id="IPR047048">
    <property type="entry name" value="TlyA"/>
</dbReference>
<dbReference type="InterPro" id="IPR002877">
    <property type="entry name" value="RNA_MeTrfase_FtsJ_dom"/>
</dbReference>
<feature type="domain" description="Ribosomal RNA methyltransferase FtsJ" evidence="2">
    <location>
        <begin position="60"/>
        <end position="237"/>
    </location>
</feature>
<evidence type="ECO:0000313" key="3">
    <source>
        <dbReference type="EMBL" id="MPM08785.1"/>
    </source>
</evidence>
<proteinExistence type="predicted"/>
<dbReference type="InterPro" id="IPR004538">
    <property type="entry name" value="Hemolysin_A/TlyA"/>
</dbReference>
<keyword evidence="3" id="KW-0489">Methyltransferase</keyword>
<dbReference type="SUPFAM" id="SSF53335">
    <property type="entry name" value="S-adenosyl-L-methionine-dependent methyltransferases"/>
    <property type="match status" value="1"/>
</dbReference>
<dbReference type="Pfam" id="PF01728">
    <property type="entry name" value="FtsJ"/>
    <property type="match status" value="1"/>
</dbReference>
<evidence type="ECO:0000256" key="1">
    <source>
        <dbReference type="ARBA" id="ARBA00022884"/>
    </source>
</evidence>
<dbReference type="GO" id="GO:0032259">
    <property type="term" value="P:methylation"/>
    <property type="evidence" value="ECO:0007669"/>
    <property type="project" value="UniProtKB-KW"/>
</dbReference>
<dbReference type="NCBIfam" id="TIGR00478">
    <property type="entry name" value="tly"/>
    <property type="match status" value="1"/>
</dbReference>
<reference evidence="3" key="1">
    <citation type="submission" date="2019-08" db="EMBL/GenBank/DDBJ databases">
        <authorList>
            <person name="Kucharzyk K."/>
            <person name="Murdoch R.W."/>
            <person name="Higgins S."/>
            <person name="Loffler F."/>
        </authorList>
    </citation>
    <scope>NUCLEOTIDE SEQUENCE</scope>
</reference>
<name>A0A644WXZ8_9ZZZZ</name>
<accession>A0A644WXZ8</accession>
<dbReference type="AlphaFoldDB" id="A0A644WXZ8"/>
<keyword evidence="1" id="KW-0694">RNA-binding</keyword>
<protein>
    <submittedName>
        <fullName evidence="3">16S/23S rRNA (Cytidine-2'-O)-methyltransferase TlyA</fullName>
        <ecNumber evidence="3">2.1.1.226</ecNumber>
    </submittedName>
</protein>
<dbReference type="PANTHER" id="PTHR32319:SF0">
    <property type="entry name" value="BACTERIAL HEMOLYSIN-LIKE PROTEIN"/>
    <property type="match status" value="1"/>
</dbReference>